<dbReference type="Proteomes" id="UP000539787">
    <property type="component" value="Unassembled WGS sequence"/>
</dbReference>
<keyword evidence="4" id="KW-1185">Reference proteome</keyword>
<protein>
    <submittedName>
        <fullName evidence="2">Uncharacterized protein</fullName>
    </submittedName>
</protein>
<dbReference type="EMBL" id="JACCPJ010000015">
    <property type="protein sequence ID" value="NZD66038.1"/>
    <property type="molecule type" value="Genomic_DNA"/>
</dbReference>
<dbReference type="Proteomes" id="UP000532162">
    <property type="component" value="Unassembled WGS sequence"/>
</dbReference>
<comment type="caution">
    <text evidence="2">The sequence shown here is derived from an EMBL/GenBank/DDBJ whole genome shotgun (WGS) entry which is preliminary data.</text>
</comment>
<dbReference type="EMBL" id="JACGBJ010000001">
    <property type="protein sequence ID" value="MBA5800474.1"/>
    <property type="molecule type" value="Genomic_DNA"/>
</dbReference>
<name>A0A7Z0ZW24_9HYPH</name>
<dbReference type="AlphaFoldDB" id="A0A7Z0ZW24"/>
<reference evidence="3 4" key="1">
    <citation type="submission" date="2020-07" db="EMBL/GenBank/DDBJ databases">
        <authorList>
            <person name="Sun Q."/>
        </authorList>
    </citation>
    <scope>NUCLEOTIDE SEQUENCE [LARGE SCALE GENOMIC DNA]</scope>
    <source>
        <strain evidence="2 3">WYCCWR 11290</strain>
        <strain evidence="1 4">WYCCWR 11317</strain>
    </source>
</reference>
<evidence type="ECO:0000313" key="2">
    <source>
        <dbReference type="EMBL" id="NZD66038.1"/>
    </source>
</evidence>
<accession>A0A7Z0ZW24</accession>
<evidence type="ECO:0000313" key="4">
    <source>
        <dbReference type="Proteomes" id="UP000539787"/>
    </source>
</evidence>
<organism evidence="2 3">
    <name type="scientific">Rhizobium changzhiense</name>
    <dbReference type="NCBI Taxonomy" id="2692317"/>
    <lineage>
        <taxon>Bacteria</taxon>
        <taxon>Pseudomonadati</taxon>
        <taxon>Pseudomonadota</taxon>
        <taxon>Alphaproteobacteria</taxon>
        <taxon>Hyphomicrobiales</taxon>
        <taxon>Rhizobiaceae</taxon>
        <taxon>Rhizobium/Agrobacterium group</taxon>
        <taxon>Rhizobium</taxon>
    </lineage>
</organism>
<gene>
    <name evidence="2" type="ORF">HX900_33785</name>
    <name evidence="1" type="ORF">HX902_02345</name>
</gene>
<evidence type="ECO:0000313" key="1">
    <source>
        <dbReference type="EMBL" id="MBA5800474.1"/>
    </source>
</evidence>
<sequence>MQQKTLQSPSPSEADIVRDRLVLASRYSECLRRLARSAEQVRHSDLAAKLIEVARFMERMSDDIALSDDGIEVLRRAARLIGTVERLVDREAKTSVLH</sequence>
<evidence type="ECO:0000313" key="3">
    <source>
        <dbReference type="Proteomes" id="UP000532162"/>
    </source>
</evidence>
<proteinExistence type="predicted"/>